<organism evidence="1 2">
    <name type="scientific">Podospora didyma</name>
    <dbReference type="NCBI Taxonomy" id="330526"/>
    <lineage>
        <taxon>Eukaryota</taxon>
        <taxon>Fungi</taxon>
        <taxon>Dikarya</taxon>
        <taxon>Ascomycota</taxon>
        <taxon>Pezizomycotina</taxon>
        <taxon>Sordariomycetes</taxon>
        <taxon>Sordariomycetidae</taxon>
        <taxon>Sordariales</taxon>
        <taxon>Podosporaceae</taxon>
        <taxon>Podospora</taxon>
    </lineage>
</organism>
<reference evidence="1" key="2">
    <citation type="submission" date="2023-06" db="EMBL/GenBank/DDBJ databases">
        <authorList>
            <consortium name="Lawrence Berkeley National Laboratory"/>
            <person name="Haridas S."/>
            <person name="Hensen N."/>
            <person name="Bonometti L."/>
            <person name="Westerberg I."/>
            <person name="Brannstrom I.O."/>
            <person name="Guillou S."/>
            <person name="Cros-Aarteil S."/>
            <person name="Calhoun S."/>
            <person name="Kuo A."/>
            <person name="Mondo S."/>
            <person name="Pangilinan J."/>
            <person name="Riley R."/>
            <person name="LaButti K."/>
            <person name="Andreopoulos B."/>
            <person name="Lipzen A."/>
            <person name="Chen C."/>
            <person name="Yanf M."/>
            <person name="Daum C."/>
            <person name="Ng V."/>
            <person name="Clum A."/>
            <person name="Steindorff A."/>
            <person name="Ohm R."/>
            <person name="Martin F."/>
            <person name="Silar P."/>
            <person name="Natvig D."/>
            <person name="Lalanne C."/>
            <person name="Gautier V."/>
            <person name="Ament-velasquez S.L."/>
            <person name="Kruys A."/>
            <person name="Hutchinson M.I."/>
            <person name="Powell A.J."/>
            <person name="Barry K."/>
            <person name="Miller A.N."/>
            <person name="Grigoriev I.V."/>
            <person name="Debuchy R."/>
            <person name="Gladieux P."/>
            <person name="Thoren M.H."/>
            <person name="Johannesson H."/>
        </authorList>
    </citation>
    <scope>NUCLEOTIDE SEQUENCE</scope>
    <source>
        <strain evidence="1">CBS 232.78</strain>
    </source>
</reference>
<keyword evidence="2" id="KW-1185">Reference proteome</keyword>
<proteinExistence type="predicted"/>
<dbReference type="Proteomes" id="UP001285441">
    <property type="component" value="Unassembled WGS sequence"/>
</dbReference>
<dbReference type="AlphaFoldDB" id="A0AAE0N538"/>
<sequence>MKLATAIFSALAAAAPQLEQRCRIGYGIQPCWVRWDHMECEAYIPAGVKYVFDDANKQITITGLCESCSRALASDRVRKFSDSWAFSFGHVEDRGNGTFVVTDAVDWSTQFLKGLKPHPQAWADSCVWVEGDPQPEYN</sequence>
<evidence type="ECO:0000313" key="1">
    <source>
        <dbReference type="EMBL" id="KAK3370528.1"/>
    </source>
</evidence>
<accession>A0AAE0N538</accession>
<dbReference type="EMBL" id="JAULSW010000009">
    <property type="protein sequence ID" value="KAK3370528.1"/>
    <property type="molecule type" value="Genomic_DNA"/>
</dbReference>
<gene>
    <name evidence="1" type="ORF">B0H63DRAFT_317839</name>
</gene>
<name>A0AAE0N538_9PEZI</name>
<evidence type="ECO:0000313" key="2">
    <source>
        <dbReference type="Proteomes" id="UP001285441"/>
    </source>
</evidence>
<reference evidence="1" key="1">
    <citation type="journal article" date="2023" name="Mol. Phylogenet. Evol.">
        <title>Genome-scale phylogeny and comparative genomics of the fungal order Sordariales.</title>
        <authorList>
            <person name="Hensen N."/>
            <person name="Bonometti L."/>
            <person name="Westerberg I."/>
            <person name="Brannstrom I.O."/>
            <person name="Guillou S."/>
            <person name="Cros-Aarteil S."/>
            <person name="Calhoun S."/>
            <person name="Haridas S."/>
            <person name="Kuo A."/>
            <person name="Mondo S."/>
            <person name="Pangilinan J."/>
            <person name="Riley R."/>
            <person name="LaButti K."/>
            <person name="Andreopoulos B."/>
            <person name="Lipzen A."/>
            <person name="Chen C."/>
            <person name="Yan M."/>
            <person name="Daum C."/>
            <person name="Ng V."/>
            <person name="Clum A."/>
            <person name="Steindorff A."/>
            <person name="Ohm R.A."/>
            <person name="Martin F."/>
            <person name="Silar P."/>
            <person name="Natvig D.O."/>
            <person name="Lalanne C."/>
            <person name="Gautier V."/>
            <person name="Ament-Velasquez S.L."/>
            <person name="Kruys A."/>
            <person name="Hutchinson M.I."/>
            <person name="Powell A.J."/>
            <person name="Barry K."/>
            <person name="Miller A.N."/>
            <person name="Grigoriev I.V."/>
            <person name="Debuchy R."/>
            <person name="Gladieux P."/>
            <person name="Hiltunen Thoren M."/>
            <person name="Johannesson H."/>
        </authorList>
    </citation>
    <scope>NUCLEOTIDE SEQUENCE</scope>
    <source>
        <strain evidence="1">CBS 232.78</strain>
    </source>
</reference>
<protein>
    <submittedName>
        <fullName evidence="1">Uncharacterized protein</fullName>
    </submittedName>
</protein>
<comment type="caution">
    <text evidence="1">The sequence shown here is derived from an EMBL/GenBank/DDBJ whole genome shotgun (WGS) entry which is preliminary data.</text>
</comment>